<evidence type="ECO:0000256" key="4">
    <source>
        <dbReference type="ARBA" id="ARBA00023002"/>
    </source>
</evidence>
<keyword evidence="10" id="KW-0732">Signal</keyword>
<dbReference type="HOGENOM" id="CLU_001570_2_1_1"/>
<dbReference type="Gene3D" id="1.10.630.10">
    <property type="entry name" value="Cytochrome P450"/>
    <property type="match status" value="1"/>
</dbReference>
<evidence type="ECO:0000256" key="5">
    <source>
        <dbReference type="ARBA" id="ARBA00023004"/>
    </source>
</evidence>
<dbReference type="InterPro" id="IPR001128">
    <property type="entry name" value="Cyt_P450"/>
</dbReference>
<dbReference type="CDD" id="cd11065">
    <property type="entry name" value="CYP64-like"/>
    <property type="match status" value="1"/>
</dbReference>
<evidence type="ECO:0000256" key="3">
    <source>
        <dbReference type="ARBA" id="ARBA00022723"/>
    </source>
</evidence>
<dbReference type="PANTHER" id="PTHR46300:SF2">
    <property type="entry name" value="CYTOCHROME P450 MONOOXYGENASE ALNH-RELATED"/>
    <property type="match status" value="1"/>
</dbReference>
<dbReference type="PANTHER" id="PTHR46300">
    <property type="entry name" value="P450, PUTATIVE (EUROFUNG)-RELATED-RELATED"/>
    <property type="match status" value="1"/>
</dbReference>
<evidence type="ECO:0000256" key="1">
    <source>
        <dbReference type="ARBA" id="ARBA00001971"/>
    </source>
</evidence>
<keyword evidence="4 8" id="KW-0560">Oxidoreductase</keyword>
<feature type="binding site" description="axial binding residue" evidence="7">
    <location>
        <position position="455"/>
    </location>
    <ligand>
        <name>heme</name>
        <dbReference type="ChEBI" id="CHEBI:30413"/>
    </ligand>
    <ligandPart>
        <name>Fe</name>
        <dbReference type="ChEBI" id="CHEBI:18248"/>
    </ligandPart>
</feature>
<proteinExistence type="inferred from homology"/>
<feature type="region of interest" description="Disordered" evidence="9">
    <location>
        <begin position="417"/>
        <end position="443"/>
    </location>
</feature>
<comment type="similarity">
    <text evidence="2 8">Belongs to the cytochrome P450 family.</text>
</comment>
<reference evidence="11 12" key="1">
    <citation type="submission" date="2015-01" db="EMBL/GenBank/DDBJ databases">
        <title>The Genome Sequence of Exophiala xenobiotica CBS118157.</title>
        <authorList>
            <consortium name="The Broad Institute Genomics Platform"/>
            <person name="Cuomo C."/>
            <person name="de Hoog S."/>
            <person name="Gorbushina A."/>
            <person name="Stielow B."/>
            <person name="Teixiera M."/>
            <person name="Abouelleil A."/>
            <person name="Chapman S.B."/>
            <person name="Priest M."/>
            <person name="Young S.K."/>
            <person name="Wortman J."/>
            <person name="Nusbaum C."/>
            <person name="Birren B."/>
        </authorList>
    </citation>
    <scope>NUCLEOTIDE SEQUENCE [LARGE SCALE GENOMIC DNA]</scope>
    <source>
        <strain evidence="11 12">CBS 118157</strain>
    </source>
</reference>
<dbReference type="EMBL" id="KN847322">
    <property type="protein sequence ID" value="KIW51669.1"/>
    <property type="molecule type" value="Genomic_DNA"/>
</dbReference>
<keyword evidence="3 7" id="KW-0479">Metal-binding</keyword>
<dbReference type="Proteomes" id="UP000054342">
    <property type="component" value="Unassembled WGS sequence"/>
</dbReference>
<dbReference type="InterPro" id="IPR050364">
    <property type="entry name" value="Cytochrome_P450_fung"/>
</dbReference>
<dbReference type="InterPro" id="IPR017972">
    <property type="entry name" value="Cyt_P450_CS"/>
</dbReference>
<evidence type="ECO:0000313" key="11">
    <source>
        <dbReference type="EMBL" id="KIW51669.1"/>
    </source>
</evidence>
<dbReference type="SUPFAM" id="SSF48264">
    <property type="entry name" value="Cytochrome P450"/>
    <property type="match status" value="1"/>
</dbReference>
<dbReference type="RefSeq" id="XP_013312253.1">
    <property type="nucleotide sequence ID" value="XM_013456799.1"/>
</dbReference>
<feature type="chain" id="PRO_5002241458" description="Cytochrome P450" evidence="10">
    <location>
        <begin position="23"/>
        <end position="554"/>
    </location>
</feature>
<evidence type="ECO:0000256" key="8">
    <source>
        <dbReference type="RuleBase" id="RU000461"/>
    </source>
</evidence>
<gene>
    <name evidence="11" type="ORF">PV05_10368</name>
</gene>
<dbReference type="PROSITE" id="PS00086">
    <property type="entry name" value="CYTOCHROME_P450"/>
    <property type="match status" value="1"/>
</dbReference>
<dbReference type="InterPro" id="IPR002401">
    <property type="entry name" value="Cyt_P450_E_grp-I"/>
</dbReference>
<evidence type="ECO:0000256" key="9">
    <source>
        <dbReference type="SAM" id="MobiDB-lite"/>
    </source>
</evidence>
<keyword evidence="7 8" id="KW-0349">Heme</keyword>
<dbReference type="GeneID" id="25332276"/>
<evidence type="ECO:0000313" key="12">
    <source>
        <dbReference type="Proteomes" id="UP000054342"/>
    </source>
</evidence>
<keyword evidence="5 7" id="KW-0408">Iron</keyword>
<dbReference type="OrthoDB" id="4875608at2759"/>
<dbReference type="GO" id="GO:0020037">
    <property type="term" value="F:heme binding"/>
    <property type="evidence" value="ECO:0007669"/>
    <property type="project" value="InterPro"/>
</dbReference>
<dbReference type="Pfam" id="PF00067">
    <property type="entry name" value="p450"/>
    <property type="match status" value="1"/>
</dbReference>
<evidence type="ECO:0008006" key="13">
    <source>
        <dbReference type="Google" id="ProtNLM"/>
    </source>
</evidence>
<dbReference type="PRINTS" id="PR00385">
    <property type="entry name" value="P450"/>
</dbReference>
<feature type="signal peptide" evidence="10">
    <location>
        <begin position="1"/>
        <end position="22"/>
    </location>
</feature>
<keyword evidence="6 8" id="KW-0503">Monooxygenase</keyword>
<dbReference type="GO" id="GO:0005506">
    <property type="term" value="F:iron ion binding"/>
    <property type="evidence" value="ECO:0007669"/>
    <property type="project" value="InterPro"/>
</dbReference>
<dbReference type="PRINTS" id="PR00463">
    <property type="entry name" value="EP450I"/>
</dbReference>
<comment type="cofactor">
    <cofactor evidence="1 7">
        <name>heme</name>
        <dbReference type="ChEBI" id="CHEBI:30413"/>
    </cofactor>
</comment>
<name>A0A0D2EUW4_9EURO</name>
<protein>
    <recommendedName>
        <fullName evidence="13">Cytochrome P450</fullName>
    </recommendedName>
</protein>
<sequence>MSLSYLILFVLVLLLLRVLRIGRRPKGYPPGPPTIPLLGNYHLFPHKDVHLQFQEWAKQYGPIYSVMLGTKTLVVLSSANAVKDLLDKKSGIYSDRQEMYVGQTLCSGDLRMLMMGYTPTWRYDGRLASRSKPLIIALTQQRRMVHSLLNINSAKSYVPYQMLENKQMLHEMLIQPHLFLENIRRYSNALTTTMVFGWRSPEYEDQHLKQLFEGFNEMATISQTGAATLIDLFPVLRNLPDFLLPAKKTAKDLHKREKDLYMTHWLNAKRAYAEGMIKPCFCVGMAEAQKVDGFSDDQAAYISGTLLEAGSDTTSSTLYGFIQAMLLFPDVQHKAQSEIDRVCPDRLPTMDDEPHLQYIRGCVKESLRWMPTTILGAVPHAVSQDDWYMGYLIPKGAAVMNNVYTLNMDPERYPNPRQFNPDRYKDDFKSVADSASDPDGTKRDQFTFGAGRRICPGMHVAERSLFLGISRMLAAFDFQPELDEKGRPILPDPDKLTQGFVCMPQRFTARITPRSKEKAEMVEREWNEAEKAHLHPVTKQWVDDPIGALPSRKT</sequence>
<evidence type="ECO:0000256" key="6">
    <source>
        <dbReference type="ARBA" id="ARBA00023033"/>
    </source>
</evidence>
<keyword evidence="12" id="KW-1185">Reference proteome</keyword>
<feature type="compositionally biased region" description="Basic and acidic residues" evidence="9">
    <location>
        <begin position="417"/>
        <end position="430"/>
    </location>
</feature>
<dbReference type="InterPro" id="IPR036396">
    <property type="entry name" value="Cyt_P450_sf"/>
</dbReference>
<dbReference type="GO" id="GO:0004497">
    <property type="term" value="F:monooxygenase activity"/>
    <property type="evidence" value="ECO:0007669"/>
    <property type="project" value="UniProtKB-KW"/>
</dbReference>
<organism evidence="11 12">
    <name type="scientific">Exophiala xenobiotica</name>
    <dbReference type="NCBI Taxonomy" id="348802"/>
    <lineage>
        <taxon>Eukaryota</taxon>
        <taxon>Fungi</taxon>
        <taxon>Dikarya</taxon>
        <taxon>Ascomycota</taxon>
        <taxon>Pezizomycotina</taxon>
        <taxon>Eurotiomycetes</taxon>
        <taxon>Chaetothyriomycetidae</taxon>
        <taxon>Chaetothyriales</taxon>
        <taxon>Herpotrichiellaceae</taxon>
        <taxon>Exophiala</taxon>
    </lineage>
</organism>
<evidence type="ECO:0000256" key="2">
    <source>
        <dbReference type="ARBA" id="ARBA00010617"/>
    </source>
</evidence>
<evidence type="ECO:0000256" key="7">
    <source>
        <dbReference type="PIRSR" id="PIRSR602401-1"/>
    </source>
</evidence>
<dbReference type="STRING" id="348802.A0A0D2EUW4"/>
<dbReference type="GO" id="GO:0016705">
    <property type="term" value="F:oxidoreductase activity, acting on paired donors, with incorporation or reduction of molecular oxygen"/>
    <property type="evidence" value="ECO:0007669"/>
    <property type="project" value="InterPro"/>
</dbReference>
<dbReference type="AlphaFoldDB" id="A0A0D2EUW4"/>
<evidence type="ECO:0000256" key="10">
    <source>
        <dbReference type="SAM" id="SignalP"/>
    </source>
</evidence>
<accession>A0A0D2EUW4</accession>